<evidence type="ECO:0000313" key="1">
    <source>
        <dbReference type="EMBL" id="CAD8101904.1"/>
    </source>
</evidence>
<comment type="caution">
    <text evidence="1">The sequence shown here is derived from an EMBL/GenBank/DDBJ whole genome shotgun (WGS) entry which is preliminary data.</text>
</comment>
<keyword evidence="2" id="KW-1185">Reference proteome</keyword>
<sequence>MKTQENDKIEQEKKEKIIKKVSGWRPSKITSASPLIQVDYEIILTENSEAFFVQQGIILNIKKMEDAEDYEKFLNLEMIEKLEWKGKYDEQGQRFGKWKGYWANEQTKLEGIYNKGQKLGIWIEPWQNYWSGCIVTFEGQYDEIGRKVENWKYRNEQNAELGGGYFNNDGLKIGIWKELHISYNENLNQSTIRGLYNKGIRQGEWVIEYNNKYIGGGQYDFNGQKIGMWTEQIDRFWNHNQSTLSGRYNNSGMKSGQWEIYWYWNGINKKIGGGYYNDKGNKIGQWIEQIDGFWNYNQTTLIGNYSEQGKKTGIWEIYFLDSFSNKPNNRIGGGQYNEEGIKNGRWEEISDEYWSYNQSIYIGEYKQGQKIGVWELIFKDYITANFQKIGDGEYDQQGIKIGLWVEQVDGFNYWNQSIIRGTYNNQGIKEGKWEINWNWNGETYKIGGGQYDDFGHKTGVWIEQKDDFECSKKYILEGEYHQGIKLGQWEESEIL</sequence>
<accession>A0A8S1PFY7</accession>
<reference evidence="1" key="1">
    <citation type="submission" date="2021-01" db="EMBL/GenBank/DDBJ databases">
        <authorList>
            <consortium name="Genoscope - CEA"/>
            <person name="William W."/>
        </authorList>
    </citation>
    <scope>NUCLEOTIDE SEQUENCE</scope>
</reference>
<dbReference type="AlphaFoldDB" id="A0A8S1PFY7"/>
<dbReference type="OrthoDB" id="10328499at2759"/>
<dbReference type="PANTHER" id="PTHR33706:SF1">
    <property type="entry name" value="TPR REPEAT PROTEIN"/>
    <property type="match status" value="1"/>
</dbReference>
<dbReference type="Proteomes" id="UP000692954">
    <property type="component" value="Unassembled WGS sequence"/>
</dbReference>
<dbReference type="PANTHER" id="PTHR33706">
    <property type="entry name" value="MORN VARIANT REPEAT PROTEIN"/>
    <property type="match status" value="1"/>
</dbReference>
<organism evidence="1 2">
    <name type="scientific">Paramecium sonneborni</name>
    <dbReference type="NCBI Taxonomy" id="65129"/>
    <lineage>
        <taxon>Eukaryota</taxon>
        <taxon>Sar</taxon>
        <taxon>Alveolata</taxon>
        <taxon>Ciliophora</taxon>
        <taxon>Intramacronucleata</taxon>
        <taxon>Oligohymenophorea</taxon>
        <taxon>Peniculida</taxon>
        <taxon>Parameciidae</taxon>
        <taxon>Paramecium</taxon>
    </lineage>
</organism>
<proteinExistence type="predicted"/>
<evidence type="ECO:0000313" key="2">
    <source>
        <dbReference type="Proteomes" id="UP000692954"/>
    </source>
</evidence>
<protein>
    <submittedName>
        <fullName evidence="1">Uncharacterized protein</fullName>
    </submittedName>
</protein>
<dbReference type="EMBL" id="CAJJDN010000076">
    <property type="protein sequence ID" value="CAD8101904.1"/>
    <property type="molecule type" value="Genomic_DNA"/>
</dbReference>
<name>A0A8S1PFY7_9CILI</name>
<gene>
    <name evidence="1" type="ORF">PSON_ATCC_30995.1.T0760249</name>
</gene>